<keyword evidence="3" id="KW-1185">Reference proteome</keyword>
<evidence type="ECO:0000313" key="2">
    <source>
        <dbReference type="EMBL" id="TWJ13929.1"/>
    </source>
</evidence>
<protein>
    <submittedName>
        <fullName evidence="2">Selenium metabolism protein YedF</fullName>
    </submittedName>
</protein>
<dbReference type="EMBL" id="VLLN01000033">
    <property type="protein sequence ID" value="TWJ13929.1"/>
    <property type="molecule type" value="Genomic_DNA"/>
</dbReference>
<accession>A0A562V7R4</accession>
<dbReference type="NCBIfam" id="TIGR03527">
    <property type="entry name" value="selenium_YedF"/>
    <property type="match status" value="1"/>
</dbReference>
<dbReference type="RefSeq" id="WP_145025436.1">
    <property type="nucleotide sequence ID" value="NZ_VLLN01000033.1"/>
</dbReference>
<feature type="domain" description="UPF0033" evidence="1">
    <location>
        <begin position="3"/>
        <end position="67"/>
    </location>
</feature>
<reference evidence="2 3" key="1">
    <citation type="submission" date="2019-07" db="EMBL/GenBank/DDBJ databases">
        <title>Genomic Encyclopedia of Archaeal and Bacterial Type Strains, Phase II (KMG-II): from individual species to whole genera.</title>
        <authorList>
            <person name="Goeker M."/>
        </authorList>
    </citation>
    <scope>NUCLEOTIDE SEQUENCE [LARGE SCALE GENOMIC DNA]</scope>
    <source>
        <strain evidence="2 3">ATCC BAA-1139</strain>
    </source>
</reference>
<dbReference type="AlphaFoldDB" id="A0A562V7R4"/>
<comment type="caution">
    <text evidence="2">The sequence shown here is derived from an EMBL/GenBank/DDBJ whole genome shotgun (WGS) entry which is preliminary data.</text>
</comment>
<dbReference type="Gene3D" id="3.30.110.40">
    <property type="entry name" value="TusA-like domain"/>
    <property type="match status" value="1"/>
</dbReference>
<dbReference type="InterPro" id="IPR019870">
    <property type="entry name" value="Se_metab_YedF"/>
</dbReference>
<dbReference type="OrthoDB" id="9801500at2"/>
<dbReference type="InterPro" id="IPR001455">
    <property type="entry name" value="TusA-like"/>
</dbReference>
<dbReference type="CDD" id="cd03421">
    <property type="entry name" value="SirA_like_N"/>
    <property type="match status" value="1"/>
</dbReference>
<dbReference type="SUPFAM" id="SSF64307">
    <property type="entry name" value="SirA-like"/>
    <property type="match status" value="1"/>
</dbReference>
<gene>
    <name evidence="2" type="ORF">JN12_03646</name>
</gene>
<dbReference type="InterPro" id="IPR027396">
    <property type="entry name" value="DsrEFH-like"/>
</dbReference>
<dbReference type="SUPFAM" id="SSF75169">
    <property type="entry name" value="DsrEFH-like"/>
    <property type="match status" value="1"/>
</dbReference>
<dbReference type="InterPro" id="IPR036868">
    <property type="entry name" value="TusA-like_sf"/>
</dbReference>
<evidence type="ECO:0000259" key="1">
    <source>
        <dbReference type="Pfam" id="PF01206"/>
    </source>
</evidence>
<sequence>MKSIDCRTMSCPLPVVTVKRALEAGGGEPLTVLLDDGAPRENVARFAASRGYSVSESPIDDGFSLVISGQPTQPSPAVVNRRAAPVVLVTSDRLGDGPEELGRLLMKNFIITLLDLAELPDRIFFLNSGVFLTTEGSELLEALEKLGNRGVEVFSCGVCLDFFQRKDQLKAGSVTNMFTIAEALVLAGSVIRP</sequence>
<proteinExistence type="predicted"/>
<dbReference type="Proteomes" id="UP000319449">
    <property type="component" value="Unassembled WGS sequence"/>
</dbReference>
<evidence type="ECO:0000313" key="3">
    <source>
        <dbReference type="Proteomes" id="UP000319449"/>
    </source>
</evidence>
<dbReference type="Pfam" id="PF01206">
    <property type="entry name" value="TusA"/>
    <property type="match status" value="1"/>
</dbReference>
<organism evidence="2 3">
    <name type="scientific">Geobacter argillaceus</name>
    <dbReference type="NCBI Taxonomy" id="345631"/>
    <lineage>
        <taxon>Bacteria</taxon>
        <taxon>Pseudomonadati</taxon>
        <taxon>Thermodesulfobacteriota</taxon>
        <taxon>Desulfuromonadia</taxon>
        <taxon>Geobacterales</taxon>
        <taxon>Geobacteraceae</taxon>
        <taxon>Geobacter</taxon>
    </lineage>
</organism>
<name>A0A562V7R4_9BACT</name>